<protein>
    <submittedName>
        <fullName evidence="1">Uncharacterized protein</fullName>
    </submittedName>
</protein>
<dbReference type="Proteomes" id="UP000003835">
    <property type="component" value="Unassembled WGS sequence"/>
</dbReference>
<accession>B4VUY0</accession>
<name>B4VUY0_9CYAN</name>
<gene>
    <name evidence="1" type="ORF">MC7420_4168</name>
</gene>
<keyword evidence="2" id="KW-1185">Reference proteome</keyword>
<dbReference type="STRING" id="118168.MC7420_4168"/>
<organism evidence="1 2">
    <name type="scientific">Coleofasciculus chthonoplastes PCC 7420</name>
    <dbReference type="NCBI Taxonomy" id="118168"/>
    <lineage>
        <taxon>Bacteria</taxon>
        <taxon>Bacillati</taxon>
        <taxon>Cyanobacteriota</taxon>
        <taxon>Cyanophyceae</taxon>
        <taxon>Coleofasciculales</taxon>
        <taxon>Coleofasciculaceae</taxon>
        <taxon>Coleofasciculus</taxon>
    </lineage>
</organism>
<evidence type="ECO:0000313" key="2">
    <source>
        <dbReference type="Proteomes" id="UP000003835"/>
    </source>
</evidence>
<evidence type="ECO:0000313" key="1">
    <source>
        <dbReference type="EMBL" id="EDX74183.1"/>
    </source>
</evidence>
<reference evidence="1 2" key="1">
    <citation type="submission" date="2008-07" db="EMBL/GenBank/DDBJ databases">
        <authorList>
            <person name="Tandeau de Marsac N."/>
            <person name="Ferriera S."/>
            <person name="Johnson J."/>
            <person name="Kravitz S."/>
            <person name="Beeson K."/>
            <person name="Sutton G."/>
            <person name="Rogers Y.-H."/>
            <person name="Friedman R."/>
            <person name="Frazier M."/>
            <person name="Venter J.C."/>
        </authorList>
    </citation>
    <scope>NUCLEOTIDE SEQUENCE [LARGE SCALE GENOMIC DNA]</scope>
    <source>
        <strain evidence="1 2">PCC 7420</strain>
    </source>
</reference>
<dbReference type="EMBL" id="DS989854">
    <property type="protein sequence ID" value="EDX74183.1"/>
    <property type="molecule type" value="Genomic_DNA"/>
</dbReference>
<proteinExistence type="predicted"/>
<dbReference type="AlphaFoldDB" id="B4VUY0"/>
<dbReference type="HOGENOM" id="CLU_3214807_0_0_3"/>
<sequence length="44" mass="5062">MRSRFFSCAIAFDLQAFWTHVSNRTHVGAPLRSLLCICWADFAD</sequence>